<sequence length="150" mass="16556">MTASRLNLQRVSPKVYQAMIALHAAAAENLDPTLAGLIMIRASQLNHCAFCVDMHTHDARQAGETEQRIYLLSAWEEAGTAFTEREQAALALTESITELIGRGHVPDEVYARAAAVFSETELAQVISMATVINAWNRIGVTTRKRPPLRR</sequence>
<dbReference type="InterPro" id="IPR003779">
    <property type="entry name" value="CMD-like"/>
</dbReference>
<organism evidence="2 3">
    <name type="scientific">Mycolicibacterium brumae</name>
    <dbReference type="NCBI Taxonomy" id="85968"/>
    <lineage>
        <taxon>Bacteria</taxon>
        <taxon>Bacillati</taxon>
        <taxon>Actinomycetota</taxon>
        <taxon>Actinomycetes</taxon>
        <taxon>Mycobacteriales</taxon>
        <taxon>Mycobacteriaceae</taxon>
        <taxon>Mycolicibacterium</taxon>
    </lineage>
</organism>
<reference evidence="2 3" key="1">
    <citation type="journal article" date="2017" name="Infect. Genet. Evol.">
        <title>The new phylogeny of the genus Mycobacterium: The old and the news.</title>
        <authorList>
            <person name="Tortoli E."/>
            <person name="Fedrizzi T."/>
            <person name="Meehan C.J."/>
            <person name="Trovato A."/>
            <person name="Grottola A."/>
            <person name="Giacobazzi E."/>
            <person name="Serpini G.F."/>
            <person name="Tagliazucchi S."/>
            <person name="Fabio A."/>
            <person name="Bettua C."/>
            <person name="Bertorelli R."/>
            <person name="Frascaro F."/>
            <person name="De Sanctis V."/>
            <person name="Pecorari M."/>
            <person name="Jousson O."/>
            <person name="Segata N."/>
            <person name="Cirillo D.M."/>
        </authorList>
    </citation>
    <scope>NUCLEOTIDE SEQUENCE [LARGE SCALE GENOMIC DNA]</scope>
    <source>
        <strain evidence="2 3">CIP1034565</strain>
    </source>
</reference>
<evidence type="ECO:0000313" key="3">
    <source>
        <dbReference type="Proteomes" id="UP000230551"/>
    </source>
</evidence>
<dbReference type="OrthoDB" id="9801997at2"/>
<dbReference type="Proteomes" id="UP000230551">
    <property type="component" value="Unassembled WGS sequence"/>
</dbReference>
<dbReference type="InterPro" id="IPR029032">
    <property type="entry name" value="AhpD-like"/>
</dbReference>
<dbReference type="Pfam" id="PF02627">
    <property type="entry name" value="CMD"/>
    <property type="match status" value="1"/>
</dbReference>
<dbReference type="GO" id="GO:0051920">
    <property type="term" value="F:peroxiredoxin activity"/>
    <property type="evidence" value="ECO:0007669"/>
    <property type="project" value="InterPro"/>
</dbReference>
<dbReference type="SUPFAM" id="SSF69118">
    <property type="entry name" value="AhpD-like"/>
    <property type="match status" value="1"/>
</dbReference>
<protein>
    <submittedName>
        <fullName evidence="2">Carboxymuconolactone decarboxylase family protein</fullName>
    </submittedName>
</protein>
<dbReference type="EMBL" id="PDCN02000023">
    <property type="protein sequence ID" value="PIB73842.1"/>
    <property type="molecule type" value="Genomic_DNA"/>
</dbReference>
<gene>
    <name evidence="2" type="ORF">CQY22_015220</name>
</gene>
<dbReference type="PANTHER" id="PTHR34846">
    <property type="entry name" value="4-CARBOXYMUCONOLACTONE DECARBOXYLASE FAMILY PROTEIN (AFU_ORTHOLOGUE AFUA_6G11590)"/>
    <property type="match status" value="1"/>
</dbReference>
<accession>A0A2G5P670</accession>
<evidence type="ECO:0000313" key="2">
    <source>
        <dbReference type="EMBL" id="PIB73842.1"/>
    </source>
</evidence>
<keyword evidence="3" id="KW-1185">Reference proteome</keyword>
<dbReference type="PANTHER" id="PTHR34846:SF10">
    <property type="entry name" value="CYTOPLASMIC PROTEIN"/>
    <property type="match status" value="1"/>
</dbReference>
<dbReference type="Gene3D" id="1.20.1290.10">
    <property type="entry name" value="AhpD-like"/>
    <property type="match status" value="1"/>
</dbReference>
<dbReference type="RefSeq" id="WP_090587994.1">
    <property type="nucleotide sequence ID" value="NZ_CP104302.1"/>
</dbReference>
<feature type="domain" description="Carboxymuconolactone decarboxylase-like" evidence="1">
    <location>
        <begin position="13"/>
        <end position="94"/>
    </location>
</feature>
<name>A0A2G5P670_9MYCO</name>
<dbReference type="NCBIfam" id="TIGR00778">
    <property type="entry name" value="ahpD_dom"/>
    <property type="match status" value="1"/>
</dbReference>
<dbReference type="InterPro" id="IPR004675">
    <property type="entry name" value="AhpD_core"/>
</dbReference>
<dbReference type="AlphaFoldDB" id="A0A2G5P670"/>
<evidence type="ECO:0000259" key="1">
    <source>
        <dbReference type="Pfam" id="PF02627"/>
    </source>
</evidence>
<dbReference type="STRING" id="85968.GCA_900073015_01417"/>
<proteinExistence type="predicted"/>
<comment type="caution">
    <text evidence="2">The sequence shown here is derived from an EMBL/GenBank/DDBJ whole genome shotgun (WGS) entry which is preliminary data.</text>
</comment>